<dbReference type="SUPFAM" id="SSF55073">
    <property type="entry name" value="Nucleotide cyclase"/>
    <property type="match status" value="1"/>
</dbReference>
<sequence>MTQQTHPRAIMFADVSGSSTLYKLLGNETAKAKIDATLEAMLTETEAHQGHLIKTIGDEIMVSFESAHQACLCAQRLQRQAGIGNSQLPVRIGMSFGETLIENEDVFGDIVNNAAWVTQVARAGQILLTERMYKSMPFEMQMECHEFDRVTLKGDEEKSIIYRLQWESFTQSHNATAVMTIDDITESNDVVCITLEYGNYQHCILPQQTPFVLGRDSNRANLRINHHLASREHCEVVFRRGKFVLVDHSTNGTYVSTQNQQEIYLRREEFPLLGEGKISIGQSIDKGDQQVVHFSTSLATSDLKAEPA</sequence>
<evidence type="ECO:0000313" key="4">
    <source>
        <dbReference type="Proteomes" id="UP000787472"/>
    </source>
</evidence>
<dbReference type="Gene3D" id="3.30.70.1230">
    <property type="entry name" value="Nucleotide cyclase"/>
    <property type="match status" value="1"/>
</dbReference>
<evidence type="ECO:0000259" key="1">
    <source>
        <dbReference type="PROSITE" id="PS50006"/>
    </source>
</evidence>
<dbReference type="InterPro" id="IPR001054">
    <property type="entry name" value="A/G_cyclase"/>
</dbReference>
<dbReference type="GO" id="GO:0009190">
    <property type="term" value="P:cyclic nucleotide biosynthetic process"/>
    <property type="evidence" value="ECO:0007669"/>
    <property type="project" value="InterPro"/>
</dbReference>
<evidence type="ECO:0000259" key="2">
    <source>
        <dbReference type="PROSITE" id="PS50125"/>
    </source>
</evidence>
<dbReference type="GO" id="GO:0035556">
    <property type="term" value="P:intracellular signal transduction"/>
    <property type="evidence" value="ECO:0007669"/>
    <property type="project" value="InterPro"/>
</dbReference>
<evidence type="ECO:0000313" key="3">
    <source>
        <dbReference type="EMBL" id="NHO65209.1"/>
    </source>
</evidence>
<dbReference type="Pfam" id="PF00211">
    <property type="entry name" value="Guanylate_cyc"/>
    <property type="match status" value="1"/>
</dbReference>
<dbReference type="PROSITE" id="PS50006">
    <property type="entry name" value="FHA_DOMAIN"/>
    <property type="match status" value="1"/>
</dbReference>
<protein>
    <submittedName>
        <fullName evidence="3">FHA domain-containing protein</fullName>
    </submittedName>
</protein>
<dbReference type="InterPro" id="IPR029787">
    <property type="entry name" value="Nucleotide_cyclase"/>
</dbReference>
<name>A0A9E5JTW1_9GAMM</name>
<dbReference type="GO" id="GO:0004016">
    <property type="term" value="F:adenylate cyclase activity"/>
    <property type="evidence" value="ECO:0007669"/>
    <property type="project" value="UniProtKB-ARBA"/>
</dbReference>
<dbReference type="InterPro" id="IPR050697">
    <property type="entry name" value="Adenylyl/Guanylyl_Cyclase_3/4"/>
</dbReference>
<dbReference type="RefSeq" id="WP_167183558.1">
    <property type="nucleotide sequence ID" value="NZ_JAAONZ010000003.1"/>
</dbReference>
<dbReference type="InterPro" id="IPR000253">
    <property type="entry name" value="FHA_dom"/>
</dbReference>
<organism evidence="3 4">
    <name type="scientific">Pseudomaricurvus hydrocarbonicus</name>
    <dbReference type="NCBI Taxonomy" id="1470433"/>
    <lineage>
        <taxon>Bacteria</taxon>
        <taxon>Pseudomonadati</taxon>
        <taxon>Pseudomonadota</taxon>
        <taxon>Gammaproteobacteria</taxon>
        <taxon>Cellvibrionales</taxon>
        <taxon>Cellvibrionaceae</taxon>
        <taxon>Pseudomaricurvus</taxon>
    </lineage>
</organism>
<dbReference type="PANTHER" id="PTHR43081">
    <property type="entry name" value="ADENYLATE CYCLASE, TERMINAL-DIFFERENTIATION SPECIFIC-RELATED"/>
    <property type="match status" value="1"/>
</dbReference>
<gene>
    <name evidence="3" type="ORF">G8770_06590</name>
</gene>
<dbReference type="Proteomes" id="UP000787472">
    <property type="component" value="Unassembled WGS sequence"/>
</dbReference>
<proteinExistence type="predicted"/>
<dbReference type="EMBL" id="JAAONZ010000003">
    <property type="protein sequence ID" value="NHO65209.1"/>
    <property type="molecule type" value="Genomic_DNA"/>
</dbReference>
<dbReference type="InterPro" id="IPR008984">
    <property type="entry name" value="SMAD_FHA_dom_sf"/>
</dbReference>
<dbReference type="PROSITE" id="PS50125">
    <property type="entry name" value="GUANYLATE_CYCLASE_2"/>
    <property type="match status" value="1"/>
</dbReference>
<dbReference type="SUPFAM" id="SSF49879">
    <property type="entry name" value="SMAD/FHA domain"/>
    <property type="match status" value="1"/>
</dbReference>
<feature type="domain" description="FHA" evidence="1">
    <location>
        <begin position="211"/>
        <end position="260"/>
    </location>
</feature>
<reference evidence="3" key="1">
    <citation type="submission" date="2020-03" db="EMBL/GenBank/DDBJ databases">
        <authorList>
            <person name="Guo F."/>
        </authorList>
    </citation>
    <scope>NUCLEOTIDE SEQUENCE</scope>
    <source>
        <strain evidence="3">JCM 30134</strain>
    </source>
</reference>
<dbReference type="CDD" id="cd00060">
    <property type="entry name" value="FHA"/>
    <property type="match status" value="1"/>
</dbReference>
<keyword evidence="4" id="KW-1185">Reference proteome</keyword>
<dbReference type="AlphaFoldDB" id="A0A9E5JTW1"/>
<dbReference type="CDD" id="cd07302">
    <property type="entry name" value="CHD"/>
    <property type="match status" value="1"/>
</dbReference>
<dbReference type="Gene3D" id="2.60.200.20">
    <property type="match status" value="1"/>
</dbReference>
<feature type="domain" description="Guanylate cyclase" evidence="2">
    <location>
        <begin position="9"/>
        <end position="118"/>
    </location>
</feature>
<dbReference type="Pfam" id="PF00498">
    <property type="entry name" value="FHA"/>
    <property type="match status" value="1"/>
</dbReference>
<comment type="caution">
    <text evidence="3">The sequence shown here is derived from an EMBL/GenBank/DDBJ whole genome shotgun (WGS) entry which is preliminary data.</text>
</comment>
<accession>A0A9E5JTW1</accession>
<dbReference type="PANTHER" id="PTHR43081:SF1">
    <property type="entry name" value="ADENYLATE CYCLASE, TERMINAL-DIFFERENTIATION SPECIFIC"/>
    <property type="match status" value="1"/>
</dbReference>
<dbReference type="SMART" id="SM00240">
    <property type="entry name" value="FHA"/>
    <property type="match status" value="1"/>
</dbReference>